<evidence type="ECO:0000313" key="1">
    <source>
        <dbReference type="EMBL" id="MED1569200.1"/>
    </source>
</evidence>
<dbReference type="Proteomes" id="UP001309448">
    <property type="component" value="Unassembled WGS sequence"/>
</dbReference>
<organism evidence="1 2">
    <name type="scientific">Bacillus paramycoides</name>
    <dbReference type="NCBI Taxonomy" id="2026194"/>
    <lineage>
        <taxon>Bacteria</taxon>
        <taxon>Bacillati</taxon>
        <taxon>Bacillota</taxon>
        <taxon>Bacilli</taxon>
        <taxon>Bacillales</taxon>
        <taxon>Bacillaceae</taxon>
        <taxon>Bacillus</taxon>
        <taxon>Bacillus cereus group</taxon>
    </lineage>
</organism>
<reference evidence="1 2" key="1">
    <citation type="submission" date="2023-03" db="EMBL/GenBank/DDBJ databases">
        <title>Bacillus Genome Sequencing.</title>
        <authorList>
            <person name="Dunlap C."/>
        </authorList>
    </citation>
    <scope>NUCLEOTIDE SEQUENCE [LARGE SCALE GENOMIC DNA]</scope>
    <source>
        <strain evidence="1 2">B-615</strain>
    </source>
</reference>
<dbReference type="RefSeq" id="WP_327921933.1">
    <property type="nucleotide sequence ID" value="NZ_JARMDB010000032.1"/>
</dbReference>
<gene>
    <name evidence="1" type="ORF">P4U88_25765</name>
</gene>
<sequence>MDDVLARILNDRHNKLGSRSTYEMLNAAFPGQINPWDLREELNKTWMHKGEAIIIIRNEIVTSSLLFYIGII</sequence>
<comment type="caution">
    <text evidence="1">The sequence shown here is derived from an EMBL/GenBank/DDBJ whole genome shotgun (WGS) entry which is preliminary data.</text>
</comment>
<protein>
    <submittedName>
        <fullName evidence="1">Uncharacterized protein</fullName>
    </submittedName>
</protein>
<keyword evidence="2" id="KW-1185">Reference proteome</keyword>
<dbReference type="EMBL" id="JARMDB010000032">
    <property type="protein sequence ID" value="MED1569200.1"/>
    <property type="molecule type" value="Genomic_DNA"/>
</dbReference>
<accession>A0ABU6N2B7</accession>
<proteinExistence type="predicted"/>
<evidence type="ECO:0000313" key="2">
    <source>
        <dbReference type="Proteomes" id="UP001309448"/>
    </source>
</evidence>
<name>A0ABU6N2B7_9BACI</name>